<comment type="similarity">
    <text evidence="1">Belongs to the lysyl oxidase family.</text>
</comment>
<comment type="subcellular location">
    <subcellularLocation>
        <location evidence="1">Secreted</location>
        <location evidence="1">Extracellular space</location>
    </subcellularLocation>
</comment>
<keyword evidence="1" id="KW-0964">Secreted</keyword>
<dbReference type="PANTHER" id="PTHR45817">
    <property type="entry name" value="LYSYL OXIDASE-LIKE-RELATED"/>
    <property type="match status" value="1"/>
</dbReference>
<keyword evidence="1" id="KW-0560">Oxidoreductase</keyword>
<dbReference type="PRINTS" id="PR00074">
    <property type="entry name" value="LYSYLOXIDASE"/>
</dbReference>
<comment type="catalytic activity">
    <reaction evidence="1">
        <text>L-lysyl-[protein] + O2 + H2O = (S)-2-amino-6-oxohexanoyl-[protein] + H2O2 + NH4(+)</text>
        <dbReference type="Rhea" id="RHEA:24544"/>
        <dbReference type="Rhea" id="RHEA-COMP:9752"/>
        <dbReference type="Rhea" id="RHEA-COMP:12448"/>
        <dbReference type="ChEBI" id="CHEBI:15377"/>
        <dbReference type="ChEBI" id="CHEBI:15379"/>
        <dbReference type="ChEBI" id="CHEBI:16240"/>
        <dbReference type="ChEBI" id="CHEBI:28938"/>
        <dbReference type="ChEBI" id="CHEBI:29969"/>
        <dbReference type="ChEBI" id="CHEBI:131803"/>
        <dbReference type="EC" id="1.4.3.13"/>
    </reaction>
</comment>
<dbReference type="GO" id="GO:0005615">
    <property type="term" value="C:extracellular space"/>
    <property type="evidence" value="ECO:0007669"/>
    <property type="project" value="UniProtKB-UniRule"/>
</dbReference>
<dbReference type="InterPro" id="IPR050912">
    <property type="entry name" value="LOX-like_protein"/>
</dbReference>
<evidence type="ECO:0000313" key="2">
    <source>
        <dbReference type="EMBL" id="EDL91105.1"/>
    </source>
</evidence>
<comment type="function">
    <text evidence="1">Mediates the post-translational oxidative deamination of lysine residues on target proteins leading to the formation of deaminated lysine (allysine).</text>
</comment>
<keyword evidence="1" id="KW-0886">LTQ</keyword>
<dbReference type="EMBL" id="CH473957">
    <property type="protein sequence ID" value="EDL91105.1"/>
    <property type="molecule type" value="Genomic_DNA"/>
</dbReference>
<keyword evidence="1" id="KW-0186">Copper</keyword>
<dbReference type="InterPro" id="IPR001695">
    <property type="entry name" value="Lysyl_oxidase"/>
</dbReference>
<organism evidence="2 3">
    <name type="scientific">Rattus norvegicus</name>
    <name type="common">Rat</name>
    <dbReference type="NCBI Taxonomy" id="10116"/>
    <lineage>
        <taxon>Eukaryota</taxon>
        <taxon>Metazoa</taxon>
        <taxon>Chordata</taxon>
        <taxon>Craniata</taxon>
        <taxon>Vertebrata</taxon>
        <taxon>Euteleostomi</taxon>
        <taxon>Mammalia</taxon>
        <taxon>Eutheria</taxon>
        <taxon>Euarchontoglires</taxon>
        <taxon>Glires</taxon>
        <taxon>Rodentia</taxon>
        <taxon>Myomorpha</taxon>
        <taxon>Muroidea</taxon>
        <taxon>Muridae</taxon>
        <taxon>Murinae</taxon>
        <taxon>Rattus</taxon>
    </lineage>
</organism>
<dbReference type="GO" id="GO:0005507">
    <property type="term" value="F:copper ion binding"/>
    <property type="evidence" value="ECO:0007669"/>
    <property type="project" value="UniProtKB-UniRule"/>
</dbReference>
<name>A6IAI7_RAT</name>
<keyword evidence="1" id="KW-0479">Metal-binding</keyword>
<protein>
    <recommendedName>
        <fullName evidence="1">Lysyl oxidase homolog</fullName>
        <ecNumber evidence="1">1.4.3.13</ecNumber>
    </recommendedName>
</protein>
<evidence type="ECO:0000313" key="3">
    <source>
        <dbReference type="Proteomes" id="UP000234681"/>
    </source>
</evidence>
<gene>
    <name evidence="2" type="primary">Loxl3_predicted</name>
    <name evidence="2" type="ORF">rCG_56019</name>
</gene>
<sequence>MWGKITSSLSHRHYHSMDIFTHYDILTPNGTKVAEGHKASFCLEDTECQEDVSKRYECANFGEQGITVGCWDLYRHDIDCQWIDITDVKPGNYILQVVINPNFEVAESDFTNNAMKCNCKYDGHRIWVHNCHIGDAFSEEANRRFERYPGQTSNQIV</sequence>
<accession>A6IAI7</accession>
<reference evidence="3" key="1">
    <citation type="submission" date="2005-09" db="EMBL/GenBank/DDBJ databases">
        <authorList>
            <person name="Mural R.J."/>
            <person name="Li P.W."/>
            <person name="Adams M.D."/>
            <person name="Amanatides P.G."/>
            <person name="Baden-Tillson H."/>
            <person name="Barnstead M."/>
            <person name="Chin S.H."/>
            <person name="Dew I."/>
            <person name="Evans C.A."/>
            <person name="Ferriera S."/>
            <person name="Flanigan M."/>
            <person name="Fosler C."/>
            <person name="Glodek A."/>
            <person name="Gu Z."/>
            <person name="Holt R.A."/>
            <person name="Jennings D."/>
            <person name="Kraft C.L."/>
            <person name="Lu F."/>
            <person name="Nguyen T."/>
            <person name="Nusskern D.R."/>
            <person name="Pfannkoch C.M."/>
            <person name="Sitter C."/>
            <person name="Sutton G.G."/>
            <person name="Venter J.C."/>
            <person name="Wang Z."/>
            <person name="Woodage T."/>
            <person name="Zheng X.H."/>
            <person name="Zhong F."/>
        </authorList>
    </citation>
    <scope>NUCLEOTIDE SEQUENCE [LARGE SCALE GENOMIC DNA]</scope>
    <source>
        <strain>BN</strain>
        <strain evidence="3">Sprague-Dawley</strain>
    </source>
</reference>
<dbReference type="PANTHER" id="PTHR45817:SF2">
    <property type="entry name" value="LYSYL OXIDASE HOMOLOG 3"/>
    <property type="match status" value="1"/>
</dbReference>
<comment type="PTM">
    <text evidence="1">The lysine tyrosylquinone cross-link (LTQ) is generated by condensation of the epsilon-amino group of a lysine with a topaquinone produced by oxidation of tyrosine.</text>
</comment>
<dbReference type="AlphaFoldDB" id="A6IAI7"/>
<comment type="cofactor">
    <cofactor evidence="1">
        <name>Cu cation</name>
        <dbReference type="ChEBI" id="CHEBI:23378"/>
    </cofactor>
</comment>
<dbReference type="EC" id="1.4.3.13" evidence="1"/>
<dbReference type="Pfam" id="PF01186">
    <property type="entry name" value="Lysyl_oxidase"/>
    <property type="match status" value="1"/>
</dbReference>
<keyword evidence="1" id="KW-0801">TPQ</keyword>
<dbReference type="GO" id="GO:0004720">
    <property type="term" value="F:protein-lysine 6-oxidase activity"/>
    <property type="evidence" value="ECO:0007669"/>
    <property type="project" value="UniProtKB-UniRule"/>
</dbReference>
<dbReference type="Proteomes" id="UP000234681">
    <property type="component" value="Chromosome 4"/>
</dbReference>
<evidence type="ECO:0000256" key="1">
    <source>
        <dbReference type="RuleBase" id="RU367046"/>
    </source>
</evidence>
<proteinExistence type="inferred from homology"/>